<dbReference type="OrthoDB" id="9881800at2759"/>
<keyword evidence="7 14" id="KW-0427">LDL</keyword>
<dbReference type="InterPro" id="IPR008019">
    <property type="entry name" value="Apo-CII"/>
</dbReference>
<evidence type="ECO:0000256" key="3">
    <source>
        <dbReference type="ARBA" id="ARBA00013947"/>
    </source>
</evidence>
<organism evidence="16">
    <name type="scientific">Tetraodon nigroviridis</name>
    <name type="common">Spotted green pufferfish</name>
    <name type="synonym">Chelonodon nigroviridis</name>
    <dbReference type="NCBI Taxonomy" id="99883"/>
    <lineage>
        <taxon>Eukaryota</taxon>
        <taxon>Metazoa</taxon>
        <taxon>Chordata</taxon>
        <taxon>Craniata</taxon>
        <taxon>Vertebrata</taxon>
        <taxon>Euteleostomi</taxon>
        <taxon>Actinopterygii</taxon>
        <taxon>Neopterygii</taxon>
        <taxon>Teleostei</taxon>
        <taxon>Neoteleostei</taxon>
        <taxon>Acanthomorphata</taxon>
        <taxon>Eupercaria</taxon>
        <taxon>Tetraodontiformes</taxon>
        <taxon>Tetradontoidea</taxon>
        <taxon>Tetraodontidae</taxon>
        <taxon>Tetraodon</taxon>
    </lineage>
</organism>
<evidence type="ECO:0000256" key="6">
    <source>
        <dbReference type="ARBA" id="ARBA00022525"/>
    </source>
</evidence>
<dbReference type="GO" id="GO:0042627">
    <property type="term" value="C:chylomicron"/>
    <property type="evidence" value="ECO:0007669"/>
    <property type="project" value="UniProtKB-UniRule"/>
</dbReference>
<dbReference type="Gene3D" id="1.10.1440.10">
    <property type="entry name" value="Apolipoprotein C-II"/>
    <property type="match status" value="1"/>
</dbReference>
<reference evidence="16 18" key="1">
    <citation type="journal article" date="2004" name="Nature">
        <title>Genome duplication in the teleost fish Tetraodon nigroviridis reveals the early vertebrate proto-karyotype.</title>
        <authorList>
            <person name="Jaillon O."/>
            <person name="Aury J.-M."/>
            <person name="Brunet F."/>
            <person name="Petit J.-L."/>
            <person name="Stange-Thomann N."/>
            <person name="Mauceli E."/>
            <person name="Bouneau L."/>
            <person name="Fischer C."/>
            <person name="Ozouf-Costaz C."/>
            <person name="Bernot A."/>
            <person name="Nicaud S."/>
            <person name="Jaffe D."/>
            <person name="Fisher S."/>
            <person name="Lutfalla G."/>
            <person name="Dossat C."/>
            <person name="Segurens B."/>
            <person name="Dasilva C."/>
            <person name="Salanoubat M."/>
            <person name="Levy M."/>
            <person name="Boudet N."/>
            <person name="Castellano S."/>
            <person name="Anthouard V."/>
            <person name="Jubin C."/>
            <person name="Castelli V."/>
            <person name="Katinka M."/>
            <person name="Vacherie B."/>
            <person name="Biemont C."/>
            <person name="Skalli Z."/>
            <person name="Cattolico L."/>
            <person name="Poulain J."/>
            <person name="De Berardinis V."/>
            <person name="Cruaud C."/>
            <person name="Duprat S."/>
            <person name="Brottier P."/>
            <person name="Coutanceau J.-P."/>
            <person name="Gouzy J."/>
            <person name="Parra G."/>
            <person name="Lardier G."/>
            <person name="Chapple C."/>
            <person name="McKernan K.J."/>
            <person name="McEwan P."/>
            <person name="Bosak S."/>
            <person name="Kellis M."/>
            <person name="Volff J.-N."/>
            <person name="Guigo R."/>
            <person name="Zody M.C."/>
            <person name="Mesirov J."/>
            <person name="Lindblad-Toh K."/>
            <person name="Birren B."/>
            <person name="Nusbaum C."/>
            <person name="Kahn D."/>
            <person name="Robinson-Rechavi M."/>
            <person name="Laudet V."/>
            <person name="Schachter V."/>
            <person name="Quetier F."/>
            <person name="Saurin W."/>
            <person name="Scarpelli C."/>
            <person name="Wincker P."/>
            <person name="Lander E.S."/>
            <person name="Weissenbach J."/>
            <person name="Roest Crollius H."/>
        </authorList>
    </citation>
    <scope>NUCLEOTIDE SEQUENCE [LARGE SCALE GENOMIC DNA]</scope>
</reference>
<dbReference type="Proteomes" id="UP000007303">
    <property type="component" value="Unassembled WGS sequence"/>
</dbReference>
<evidence type="ECO:0000256" key="14">
    <source>
        <dbReference type="RuleBase" id="RU368054"/>
    </source>
</evidence>
<keyword evidence="11 14" id="KW-0443">Lipid metabolism</keyword>
<dbReference type="GO" id="GO:0060216">
    <property type="term" value="P:definitive hemopoiesis"/>
    <property type="evidence" value="ECO:0007669"/>
    <property type="project" value="Ensembl"/>
</dbReference>
<dbReference type="GO" id="GO:0060697">
    <property type="term" value="P:positive regulation of phospholipid catabolic process"/>
    <property type="evidence" value="ECO:0007669"/>
    <property type="project" value="TreeGrafter"/>
</dbReference>
<reference evidence="17" key="3">
    <citation type="submission" date="2025-05" db="UniProtKB">
        <authorList>
            <consortium name="Ensembl"/>
        </authorList>
    </citation>
    <scope>IDENTIFICATION</scope>
</reference>
<dbReference type="PANTHER" id="PTHR16566:SF0">
    <property type="entry name" value="APOLIPOPROTEIN C-II"/>
    <property type="match status" value="1"/>
</dbReference>
<dbReference type="GO" id="GO:0016004">
    <property type="term" value="F:phospholipase activator activity"/>
    <property type="evidence" value="ECO:0007669"/>
    <property type="project" value="TreeGrafter"/>
</dbReference>
<keyword evidence="9 14" id="KW-0442">Lipid degradation</keyword>
<keyword evidence="18" id="KW-1185">Reference proteome</keyword>
<proteinExistence type="inferred from homology"/>
<evidence type="ECO:0000256" key="12">
    <source>
        <dbReference type="ARBA" id="ARBA00023313"/>
    </source>
</evidence>
<accession>Q4SV32</accession>
<keyword evidence="14 15" id="KW-0732">Signal</keyword>
<keyword evidence="4 14" id="KW-0813">Transport</keyword>
<dbReference type="GO" id="GO:0034362">
    <property type="term" value="C:low-density lipoprotein particle"/>
    <property type="evidence" value="ECO:0007669"/>
    <property type="project" value="UniProtKB-UniRule"/>
</dbReference>
<dbReference type="GO" id="GO:0034361">
    <property type="term" value="C:very-low-density lipoprotein particle"/>
    <property type="evidence" value="ECO:0007669"/>
    <property type="project" value="UniProtKB-UniRule"/>
</dbReference>
<evidence type="ECO:0000256" key="9">
    <source>
        <dbReference type="ARBA" id="ARBA00022963"/>
    </source>
</evidence>
<evidence type="ECO:0000313" key="16">
    <source>
        <dbReference type="EMBL" id="CAF95500.1"/>
    </source>
</evidence>
<dbReference type="GO" id="GO:0034364">
    <property type="term" value="C:high-density lipoprotein particle"/>
    <property type="evidence" value="ECO:0007669"/>
    <property type="project" value="UniProtKB-KW"/>
</dbReference>
<dbReference type="OMA" id="DQLYHIF"/>
<evidence type="ECO:0000256" key="10">
    <source>
        <dbReference type="ARBA" id="ARBA00023055"/>
    </source>
</evidence>
<dbReference type="HOGENOM" id="CLU_2305068_0_0_1"/>
<comment type="function">
    <text evidence="14">Component of chylomicrons, very low-density lipoproteins (VLDL), low-density lipoproteins (LDL), and high-density lipoproteins (HDL) in plasma. Plays an important role in lipoprotein metabolism as an activator of lipoprotein lipase.</text>
</comment>
<dbReference type="GO" id="GO:0042159">
    <property type="term" value="P:lipoprotein catabolic process"/>
    <property type="evidence" value="ECO:0007669"/>
    <property type="project" value="Ensembl"/>
</dbReference>
<dbReference type="GeneTree" id="ENSGT00390000007913"/>
<sequence length="98" mass="11221">MNKLLVCTVLLALLAVGVESFRVPRQTDEEQGTITKITDAFRTYYNKAVDTASGYLEKIRGLKIEEKATNLYTETKTVVRTYAEIFQDQLYHALYAHQ</sequence>
<keyword evidence="10 14" id="KW-0445">Lipid transport</keyword>
<protein>
    <recommendedName>
        <fullName evidence="3 14">Apolipoprotein C-II</fullName>
        <shortName evidence="14">Apo-CII</shortName>
        <shortName evidence="14">ApoC-II</shortName>
    </recommendedName>
    <alternativeName>
        <fullName evidence="13 14">Apolipoprotein C2</fullName>
    </alternativeName>
</protein>
<keyword evidence="6 14" id="KW-0964">Secreted</keyword>
<dbReference type="AlphaFoldDB" id="Q4SV32"/>
<evidence type="ECO:0000313" key="17">
    <source>
        <dbReference type="Ensembl" id="ENSTNIP00000009172.1"/>
    </source>
</evidence>
<evidence type="ECO:0000256" key="13">
    <source>
        <dbReference type="ARBA" id="ARBA00031176"/>
    </source>
</evidence>
<keyword evidence="5 14" id="KW-0162">Chylomicron</keyword>
<keyword evidence="8 14" id="KW-0345">HDL</keyword>
<dbReference type="STRING" id="99883.ENSTNIP00000009172"/>
<dbReference type="GO" id="GO:0006869">
    <property type="term" value="P:lipid transport"/>
    <property type="evidence" value="ECO:0007669"/>
    <property type="project" value="UniProtKB-UniRule"/>
</dbReference>
<dbReference type="GO" id="GO:0043274">
    <property type="term" value="F:phospholipase binding"/>
    <property type="evidence" value="ECO:0007669"/>
    <property type="project" value="TreeGrafter"/>
</dbReference>
<evidence type="ECO:0000256" key="8">
    <source>
        <dbReference type="ARBA" id="ARBA00022850"/>
    </source>
</evidence>
<dbReference type="EMBL" id="CAAE01013813">
    <property type="protein sequence ID" value="CAF95500.1"/>
    <property type="molecule type" value="Genomic_DNA"/>
</dbReference>
<dbReference type="Ensembl" id="ENSTNIT00000009343.1">
    <property type="protein sequence ID" value="ENSTNIP00000009172.1"/>
    <property type="gene ID" value="ENSTNIG00000006404.1"/>
</dbReference>
<reference evidence="16" key="2">
    <citation type="submission" date="2004-02" db="EMBL/GenBank/DDBJ databases">
        <authorList>
            <consortium name="Genoscope"/>
            <consortium name="Whitehead Institute Centre for Genome Research"/>
        </authorList>
    </citation>
    <scope>NUCLEOTIDE SEQUENCE</scope>
</reference>
<gene>
    <name evidence="16" type="ORF">GSTENG00012190001</name>
</gene>
<dbReference type="GO" id="GO:0016042">
    <property type="term" value="P:lipid catabolic process"/>
    <property type="evidence" value="ECO:0007669"/>
    <property type="project" value="UniProtKB-UniRule"/>
</dbReference>
<evidence type="ECO:0000256" key="2">
    <source>
        <dbReference type="ARBA" id="ARBA00007221"/>
    </source>
</evidence>
<comment type="similarity">
    <text evidence="2 14">Belongs to the apolipoprotein C2 family.</text>
</comment>
<keyword evidence="12 14" id="KW-0850">VLDL</keyword>
<evidence type="ECO:0000313" key="18">
    <source>
        <dbReference type="Proteomes" id="UP000007303"/>
    </source>
</evidence>
<evidence type="ECO:0000256" key="7">
    <source>
        <dbReference type="ARBA" id="ARBA00022710"/>
    </source>
</evidence>
<evidence type="ECO:0000256" key="4">
    <source>
        <dbReference type="ARBA" id="ARBA00022448"/>
    </source>
</evidence>
<evidence type="ECO:0000256" key="11">
    <source>
        <dbReference type="ARBA" id="ARBA00023098"/>
    </source>
</evidence>
<dbReference type="KEGG" id="tng:GSTEN00012190G001"/>
<feature type="signal peptide" evidence="15">
    <location>
        <begin position="1"/>
        <end position="20"/>
    </location>
</feature>
<feature type="chain" id="PRO_5014105192" description="Apolipoprotein C-II" evidence="15">
    <location>
        <begin position="21"/>
        <end position="98"/>
    </location>
</feature>
<name>Q4SV32_TETNG</name>
<dbReference type="PANTHER" id="PTHR16566">
    <property type="entry name" value="APOLIPOPROTEIN C-II"/>
    <property type="match status" value="1"/>
</dbReference>
<dbReference type="InterPro" id="IPR023121">
    <property type="entry name" value="ApoC-II_dom_sf"/>
</dbReference>
<evidence type="ECO:0000256" key="5">
    <source>
        <dbReference type="ARBA" id="ARBA00022513"/>
    </source>
</evidence>
<evidence type="ECO:0000256" key="15">
    <source>
        <dbReference type="SAM" id="SignalP"/>
    </source>
</evidence>
<evidence type="ECO:0000256" key="1">
    <source>
        <dbReference type="ARBA" id="ARBA00004613"/>
    </source>
</evidence>
<dbReference type="Pfam" id="PF05355">
    <property type="entry name" value="Apo-CII"/>
    <property type="match status" value="1"/>
</dbReference>
<comment type="subcellular location">
    <subcellularLocation>
        <location evidence="1 14">Secreted</location>
    </subcellularLocation>
</comment>